<dbReference type="PANTHER" id="PTHR37984">
    <property type="entry name" value="PROTEIN CBG26694"/>
    <property type="match status" value="1"/>
</dbReference>
<dbReference type="Gene3D" id="3.30.70.270">
    <property type="match status" value="1"/>
</dbReference>
<accession>A0A0A9WTN9</accession>
<proteinExistence type="predicted"/>
<dbReference type="InterPro" id="IPR043502">
    <property type="entry name" value="DNA/RNA_pol_sf"/>
</dbReference>
<reference evidence="2" key="2">
    <citation type="submission" date="2014-07" db="EMBL/GenBank/DDBJ databases">
        <authorList>
            <person name="Hull J."/>
        </authorList>
    </citation>
    <scope>NUCLEOTIDE SEQUENCE</scope>
</reference>
<feature type="domain" description="Reverse transcriptase" evidence="1">
    <location>
        <begin position="2"/>
        <end position="118"/>
    </location>
</feature>
<dbReference type="InterPro" id="IPR050951">
    <property type="entry name" value="Retrovirus_Pol_polyprotein"/>
</dbReference>
<evidence type="ECO:0000259" key="1">
    <source>
        <dbReference type="Pfam" id="PF00078"/>
    </source>
</evidence>
<evidence type="ECO:0000313" key="2">
    <source>
        <dbReference type="EMBL" id="JAG11847.1"/>
    </source>
</evidence>
<reference evidence="2" key="1">
    <citation type="journal article" date="2014" name="PLoS ONE">
        <title>Transcriptome-Based Identification of ABC Transporters in the Western Tarnished Plant Bug Lygus hesperus.</title>
        <authorList>
            <person name="Hull J.J."/>
            <person name="Chaney K."/>
            <person name="Geib S.M."/>
            <person name="Fabrick J.A."/>
            <person name="Brent C.S."/>
            <person name="Walsh D."/>
            <person name="Lavine L.C."/>
        </authorList>
    </citation>
    <scope>NUCLEOTIDE SEQUENCE</scope>
</reference>
<dbReference type="InterPro" id="IPR000477">
    <property type="entry name" value="RT_dom"/>
</dbReference>
<protein>
    <submittedName>
        <fullName evidence="2">Retrovirus-related Pol polyprotein from transposon 17.6</fullName>
    </submittedName>
</protein>
<dbReference type="AlphaFoldDB" id="A0A0A9WTN9"/>
<dbReference type="Pfam" id="PF00078">
    <property type="entry name" value="RVT_1"/>
    <property type="match status" value="1"/>
</dbReference>
<dbReference type="PANTHER" id="PTHR37984:SF13">
    <property type="entry name" value="RIBONUCLEASE H"/>
    <property type="match status" value="1"/>
</dbReference>
<feature type="non-terminal residue" evidence="2">
    <location>
        <position position="1"/>
    </location>
</feature>
<dbReference type="InterPro" id="IPR043128">
    <property type="entry name" value="Rev_trsase/Diguanyl_cyclase"/>
</dbReference>
<dbReference type="EMBL" id="GBHO01031757">
    <property type="protein sequence ID" value="JAG11847.1"/>
    <property type="molecule type" value="Transcribed_RNA"/>
</dbReference>
<dbReference type="FunFam" id="3.30.70.270:FF:000003">
    <property type="entry name" value="Transposon Ty3-G Gag-Pol polyprotein"/>
    <property type="match status" value="1"/>
</dbReference>
<organism evidence="2">
    <name type="scientific">Lygus hesperus</name>
    <name type="common">Western plant bug</name>
    <dbReference type="NCBI Taxonomy" id="30085"/>
    <lineage>
        <taxon>Eukaryota</taxon>
        <taxon>Metazoa</taxon>
        <taxon>Ecdysozoa</taxon>
        <taxon>Arthropoda</taxon>
        <taxon>Hexapoda</taxon>
        <taxon>Insecta</taxon>
        <taxon>Pterygota</taxon>
        <taxon>Neoptera</taxon>
        <taxon>Paraneoptera</taxon>
        <taxon>Hemiptera</taxon>
        <taxon>Heteroptera</taxon>
        <taxon>Panheteroptera</taxon>
        <taxon>Cimicomorpha</taxon>
        <taxon>Miridae</taxon>
        <taxon>Mirini</taxon>
        <taxon>Lygus</taxon>
    </lineage>
</organism>
<sequence>KFSKLDVADAFMSLKCTDNFCKAMTLNTPSHGLVQPTRAQYGVASIPAIWQRKMESVLQDLDCAICFFDDILVFANSELGMVRALEDTFEKIHKSGLKLRKSKCEFLLDQIQFLGHTIDSDGLHC</sequence>
<name>A0A0A9WTN9_LYGHE</name>
<feature type="non-terminal residue" evidence="2">
    <location>
        <position position="125"/>
    </location>
</feature>
<dbReference type="SUPFAM" id="SSF56672">
    <property type="entry name" value="DNA/RNA polymerases"/>
    <property type="match status" value="1"/>
</dbReference>
<dbReference type="GO" id="GO:0071897">
    <property type="term" value="P:DNA biosynthetic process"/>
    <property type="evidence" value="ECO:0007669"/>
    <property type="project" value="UniProtKB-ARBA"/>
</dbReference>
<gene>
    <name evidence="2" type="primary">pol_386</name>
    <name evidence="2" type="ORF">CM83_105101</name>
</gene>